<evidence type="ECO:0000313" key="3">
    <source>
        <dbReference type="Proteomes" id="UP000054350"/>
    </source>
</evidence>
<keyword evidence="3" id="KW-1185">Reference proteome</keyword>
<organism evidence="2 3">
    <name type="scientific">Allomyces macrogynus (strain ATCC 38327)</name>
    <name type="common">Allomyces javanicus var. macrogynus</name>
    <dbReference type="NCBI Taxonomy" id="578462"/>
    <lineage>
        <taxon>Eukaryota</taxon>
        <taxon>Fungi</taxon>
        <taxon>Fungi incertae sedis</taxon>
        <taxon>Blastocladiomycota</taxon>
        <taxon>Blastocladiomycetes</taxon>
        <taxon>Blastocladiales</taxon>
        <taxon>Blastocladiaceae</taxon>
        <taxon>Allomyces</taxon>
    </lineage>
</organism>
<dbReference type="AlphaFoldDB" id="A0A0L0S9X5"/>
<reference evidence="3" key="2">
    <citation type="submission" date="2009-11" db="EMBL/GenBank/DDBJ databases">
        <title>The Genome Sequence of Allomyces macrogynus strain ATCC 38327.</title>
        <authorList>
            <consortium name="The Broad Institute Genome Sequencing Platform"/>
            <person name="Russ C."/>
            <person name="Cuomo C."/>
            <person name="Shea T."/>
            <person name="Young S.K."/>
            <person name="Zeng Q."/>
            <person name="Koehrsen M."/>
            <person name="Haas B."/>
            <person name="Borodovsky M."/>
            <person name="Guigo R."/>
            <person name="Alvarado L."/>
            <person name="Berlin A."/>
            <person name="Borenstein D."/>
            <person name="Chen Z."/>
            <person name="Engels R."/>
            <person name="Freedman E."/>
            <person name="Gellesch M."/>
            <person name="Goldberg J."/>
            <person name="Griggs A."/>
            <person name="Gujja S."/>
            <person name="Heiman D."/>
            <person name="Hepburn T."/>
            <person name="Howarth C."/>
            <person name="Jen D."/>
            <person name="Larson L."/>
            <person name="Lewis B."/>
            <person name="Mehta T."/>
            <person name="Park D."/>
            <person name="Pearson M."/>
            <person name="Roberts A."/>
            <person name="Saif S."/>
            <person name="Shenoy N."/>
            <person name="Sisk P."/>
            <person name="Stolte C."/>
            <person name="Sykes S."/>
            <person name="Walk T."/>
            <person name="White J."/>
            <person name="Yandava C."/>
            <person name="Burger G."/>
            <person name="Gray M.W."/>
            <person name="Holland P.W.H."/>
            <person name="King N."/>
            <person name="Lang F.B.F."/>
            <person name="Roger A.J."/>
            <person name="Ruiz-Trillo I."/>
            <person name="Lander E."/>
            <person name="Nusbaum C."/>
        </authorList>
    </citation>
    <scope>NUCLEOTIDE SEQUENCE [LARGE SCALE GENOMIC DNA]</scope>
    <source>
        <strain evidence="3">ATCC 38327</strain>
    </source>
</reference>
<gene>
    <name evidence="2" type="ORF">AMAG_18119</name>
</gene>
<evidence type="ECO:0000313" key="2">
    <source>
        <dbReference type="EMBL" id="KNE59189.1"/>
    </source>
</evidence>
<dbReference type="VEuPathDB" id="FungiDB:AMAG_18119"/>
<protein>
    <submittedName>
        <fullName evidence="2">Uncharacterized protein</fullName>
    </submittedName>
</protein>
<reference evidence="2 3" key="1">
    <citation type="submission" date="2009-11" db="EMBL/GenBank/DDBJ databases">
        <title>Annotation of Allomyces macrogynus ATCC 38327.</title>
        <authorList>
            <consortium name="The Broad Institute Genome Sequencing Platform"/>
            <person name="Russ C."/>
            <person name="Cuomo C."/>
            <person name="Burger G."/>
            <person name="Gray M.W."/>
            <person name="Holland P.W.H."/>
            <person name="King N."/>
            <person name="Lang F.B.F."/>
            <person name="Roger A.J."/>
            <person name="Ruiz-Trillo I."/>
            <person name="Young S.K."/>
            <person name="Zeng Q."/>
            <person name="Gargeya S."/>
            <person name="Fitzgerald M."/>
            <person name="Haas B."/>
            <person name="Abouelleil A."/>
            <person name="Alvarado L."/>
            <person name="Arachchi H.M."/>
            <person name="Berlin A."/>
            <person name="Chapman S.B."/>
            <person name="Gearin G."/>
            <person name="Goldberg J."/>
            <person name="Griggs A."/>
            <person name="Gujja S."/>
            <person name="Hansen M."/>
            <person name="Heiman D."/>
            <person name="Howarth C."/>
            <person name="Larimer J."/>
            <person name="Lui A."/>
            <person name="MacDonald P.J.P."/>
            <person name="McCowen C."/>
            <person name="Montmayeur A."/>
            <person name="Murphy C."/>
            <person name="Neiman D."/>
            <person name="Pearson M."/>
            <person name="Priest M."/>
            <person name="Roberts A."/>
            <person name="Saif S."/>
            <person name="Shea T."/>
            <person name="Sisk P."/>
            <person name="Stolte C."/>
            <person name="Sykes S."/>
            <person name="Wortman J."/>
            <person name="Nusbaum C."/>
            <person name="Birren B."/>
        </authorList>
    </citation>
    <scope>NUCLEOTIDE SEQUENCE [LARGE SCALE GENOMIC DNA]</scope>
    <source>
        <strain evidence="2 3">ATCC 38327</strain>
    </source>
</reference>
<evidence type="ECO:0000256" key="1">
    <source>
        <dbReference type="SAM" id="MobiDB-lite"/>
    </source>
</evidence>
<accession>A0A0L0S9X5</accession>
<proteinExistence type="predicted"/>
<feature type="region of interest" description="Disordered" evidence="1">
    <location>
        <begin position="36"/>
        <end position="65"/>
    </location>
</feature>
<sequence>MRLYDVPTVEIVMAAWTGCTEPPIDIGPYAPDWRERDRQLQGGDGHGVWKETGEQGALRADQAEE</sequence>
<dbReference type="Proteomes" id="UP000054350">
    <property type="component" value="Unassembled WGS sequence"/>
</dbReference>
<dbReference type="EMBL" id="GG745334">
    <property type="protein sequence ID" value="KNE59189.1"/>
    <property type="molecule type" value="Genomic_DNA"/>
</dbReference>
<name>A0A0L0S9X5_ALLM3</name>